<dbReference type="EMBL" id="FNJI01000005">
    <property type="protein sequence ID" value="SDO72363.1"/>
    <property type="molecule type" value="Genomic_DNA"/>
</dbReference>
<evidence type="ECO:0000256" key="2">
    <source>
        <dbReference type="ARBA" id="ARBA00011032"/>
    </source>
</evidence>
<dbReference type="InterPro" id="IPR013985">
    <property type="entry name" value="Ald_Fedxn_OxRdtase_dom3"/>
</dbReference>
<keyword evidence="3" id="KW-0004">4Fe-4S</keyword>
<evidence type="ECO:0000256" key="5">
    <source>
        <dbReference type="ARBA" id="ARBA00023002"/>
    </source>
</evidence>
<dbReference type="InterPro" id="IPR001203">
    <property type="entry name" value="OxRdtase_Ald_Fedxn_C"/>
</dbReference>
<evidence type="ECO:0000313" key="10">
    <source>
        <dbReference type="EMBL" id="SDO72363.1"/>
    </source>
</evidence>
<comment type="cofactor">
    <cofactor evidence="1">
        <name>[4Fe-4S] cluster</name>
        <dbReference type="ChEBI" id="CHEBI:49883"/>
    </cofactor>
</comment>
<dbReference type="Pfam" id="PF02730">
    <property type="entry name" value="AFOR_N"/>
    <property type="match status" value="1"/>
</dbReference>
<dbReference type="GO" id="GO:0051539">
    <property type="term" value="F:4 iron, 4 sulfur cluster binding"/>
    <property type="evidence" value="ECO:0007669"/>
    <property type="project" value="UniProtKB-KW"/>
</dbReference>
<reference evidence="10 11" key="1">
    <citation type="submission" date="2016-10" db="EMBL/GenBank/DDBJ databases">
        <authorList>
            <person name="de Groot N.N."/>
        </authorList>
    </citation>
    <scope>NUCLEOTIDE SEQUENCE [LARGE SCALE GENOMIC DNA]</scope>
    <source>
        <strain evidence="10 11">DSM 12130</strain>
    </source>
</reference>
<evidence type="ECO:0000313" key="11">
    <source>
        <dbReference type="Proteomes" id="UP000199073"/>
    </source>
</evidence>
<comment type="cofactor">
    <cofactor evidence="8">
        <name>tungstopterin</name>
        <dbReference type="ChEBI" id="CHEBI:30402"/>
    </cofactor>
</comment>
<dbReference type="GO" id="GO:0046872">
    <property type="term" value="F:metal ion binding"/>
    <property type="evidence" value="ECO:0007669"/>
    <property type="project" value="UniProtKB-KW"/>
</dbReference>
<dbReference type="Gene3D" id="1.10.599.10">
    <property type="entry name" value="Aldehyde Ferredoxin Oxidoreductase Protein, subunit A, domain 3"/>
    <property type="match status" value="1"/>
</dbReference>
<dbReference type="InterPro" id="IPR036503">
    <property type="entry name" value="Ald_Fedxn_OxRdtase_N_sf"/>
</dbReference>
<keyword evidence="11" id="KW-1185">Reference proteome</keyword>
<evidence type="ECO:0000256" key="8">
    <source>
        <dbReference type="ARBA" id="ARBA00049934"/>
    </source>
</evidence>
<dbReference type="SUPFAM" id="SSF56228">
    <property type="entry name" value="Aldehyde ferredoxin oxidoreductase, N-terminal domain"/>
    <property type="match status" value="1"/>
</dbReference>
<dbReference type="Gene3D" id="3.60.9.10">
    <property type="entry name" value="Aldehyde ferredoxin oxidoreductase, N-terminal domain"/>
    <property type="match status" value="1"/>
</dbReference>
<dbReference type="InterPro" id="IPR013983">
    <property type="entry name" value="Ald_Fedxn_OxRdtase_N"/>
</dbReference>
<protein>
    <submittedName>
        <fullName evidence="10">Aldehyde:ferredoxin oxidoreductase</fullName>
    </submittedName>
</protein>
<comment type="similarity">
    <text evidence="2">Belongs to the AOR/FOR family.</text>
</comment>
<evidence type="ECO:0000259" key="9">
    <source>
        <dbReference type="SMART" id="SM00790"/>
    </source>
</evidence>
<keyword evidence="7" id="KW-0411">Iron-sulfur</keyword>
<dbReference type="Pfam" id="PF01314">
    <property type="entry name" value="AFOR_C"/>
    <property type="match status" value="1"/>
</dbReference>
<dbReference type="AlphaFoldDB" id="A0A1H0LW88"/>
<evidence type="ECO:0000256" key="1">
    <source>
        <dbReference type="ARBA" id="ARBA00001966"/>
    </source>
</evidence>
<keyword evidence="6" id="KW-0408">Iron</keyword>
<dbReference type="PANTHER" id="PTHR30038:SF0">
    <property type="entry name" value="TUNGSTEN-CONTAINING ALDEHYDE FERREDOXIN OXIDOREDUCTASE"/>
    <property type="match status" value="1"/>
</dbReference>
<dbReference type="Gene3D" id="1.10.569.10">
    <property type="entry name" value="Aldehyde Ferredoxin Oxidoreductase Protein, subunit A, domain 2"/>
    <property type="match status" value="1"/>
</dbReference>
<dbReference type="InterPro" id="IPR036021">
    <property type="entry name" value="Tungsten_al_ferr_oxy-like_C"/>
</dbReference>
<evidence type="ECO:0000256" key="7">
    <source>
        <dbReference type="ARBA" id="ARBA00023014"/>
    </source>
</evidence>
<dbReference type="OrthoDB" id="9763894at2"/>
<organism evidence="10 11">
    <name type="scientific">Desulforhopalus singaporensis</name>
    <dbReference type="NCBI Taxonomy" id="91360"/>
    <lineage>
        <taxon>Bacteria</taxon>
        <taxon>Pseudomonadati</taxon>
        <taxon>Thermodesulfobacteriota</taxon>
        <taxon>Desulfobulbia</taxon>
        <taxon>Desulfobulbales</taxon>
        <taxon>Desulfocapsaceae</taxon>
        <taxon>Desulforhopalus</taxon>
    </lineage>
</organism>
<name>A0A1H0LW88_9BACT</name>
<evidence type="ECO:0000256" key="6">
    <source>
        <dbReference type="ARBA" id="ARBA00023004"/>
    </source>
</evidence>
<dbReference type="SMART" id="SM00790">
    <property type="entry name" value="AFOR_N"/>
    <property type="match status" value="1"/>
</dbReference>
<dbReference type="SUPFAM" id="SSF48310">
    <property type="entry name" value="Aldehyde ferredoxin oxidoreductase, C-terminal domains"/>
    <property type="match status" value="1"/>
</dbReference>
<dbReference type="GO" id="GO:0009055">
    <property type="term" value="F:electron transfer activity"/>
    <property type="evidence" value="ECO:0007669"/>
    <property type="project" value="InterPro"/>
</dbReference>
<keyword evidence="5" id="KW-0560">Oxidoreductase</keyword>
<evidence type="ECO:0000256" key="4">
    <source>
        <dbReference type="ARBA" id="ARBA00022723"/>
    </source>
</evidence>
<dbReference type="InterPro" id="IPR013984">
    <property type="entry name" value="Ald_Fedxn_OxRdtase_dom2"/>
</dbReference>
<dbReference type="Proteomes" id="UP000199073">
    <property type="component" value="Unassembled WGS sequence"/>
</dbReference>
<dbReference type="PANTHER" id="PTHR30038">
    <property type="entry name" value="ALDEHYDE FERREDOXIN OXIDOREDUCTASE"/>
    <property type="match status" value="1"/>
</dbReference>
<gene>
    <name evidence="10" type="ORF">SAMN05660330_00878</name>
</gene>
<accession>A0A1H0LW88</accession>
<keyword evidence="4" id="KW-0479">Metal-binding</keyword>
<dbReference type="GO" id="GO:0016625">
    <property type="term" value="F:oxidoreductase activity, acting on the aldehyde or oxo group of donors, iron-sulfur protein as acceptor"/>
    <property type="evidence" value="ECO:0007669"/>
    <property type="project" value="InterPro"/>
</dbReference>
<proteinExistence type="inferred from homology"/>
<dbReference type="RefSeq" id="WP_092220166.1">
    <property type="nucleotide sequence ID" value="NZ_FNJI01000005.1"/>
</dbReference>
<dbReference type="InterPro" id="IPR051919">
    <property type="entry name" value="W-dependent_AOR"/>
</dbReference>
<dbReference type="STRING" id="91360.SAMN05660330_00878"/>
<feature type="domain" description="Aldehyde ferredoxin oxidoreductase N-terminal" evidence="9">
    <location>
        <begin position="1"/>
        <end position="209"/>
    </location>
</feature>
<evidence type="ECO:0000256" key="3">
    <source>
        <dbReference type="ARBA" id="ARBA00022485"/>
    </source>
</evidence>
<sequence length="576" mass="61171">MKFLRVDMTAQTAEWQDVPQEYEKLGGRALTSLLVDSEVSATADPLTGDNKLVFAPGYFSGTTLVNSSRLSVGAKSPLTGGIKESNVGGTVAYSLARLGVKAVVVEGQAADGKYFYLNIESDTAASLVPCDQLKGMRTYALTQTLHGELGTDKSVTCIGPAGDQQLLSASIQSTDLDGRPCRAAGRGGLGAVMGSKGLKAIVVDRNGKKPVPLADDKRFKDAARAYAKDVKADEFSGEILPELGTAVLVEPINAAGAFPTRNARQGQFENVDKISGEAIAKVIKERGGKNKHKGCAQCIVDCSNEFVTAEGEFVTSSLEYETIWSMGGMIGNDDIDAIARLDFLCDDIGLDTMNTGVALAVAFDAGYAEFGDAKKAISLVEQVAEGTEMGRLIGNGPHAVGEHFNHDRVPAVKKQSMAAYDPRAIQGMAVTYATTPMGADHTAGWVVDQNLEAFGGTVDARSGEGQVEISRATQIHMAAVDSVGICDFAQSGLASEEGIGNVYTMMSAKSGDVFGEAEWAELGSTVLRTELGFNKRAGLTEEDYQLPEMFYKEPLPPYNVVVKVTREQMNSTFEDL</sequence>